<dbReference type="AlphaFoldDB" id="A0A4C2AE14"/>
<keyword evidence="3" id="KW-1185">Reference proteome</keyword>
<dbReference type="EMBL" id="BGZK01002900">
    <property type="protein sequence ID" value="GBP97235.1"/>
    <property type="molecule type" value="Genomic_DNA"/>
</dbReference>
<feature type="region of interest" description="Disordered" evidence="1">
    <location>
        <begin position="1"/>
        <end position="30"/>
    </location>
</feature>
<feature type="compositionally biased region" description="Acidic residues" evidence="1">
    <location>
        <begin position="153"/>
        <end position="172"/>
    </location>
</feature>
<evidence type="ECO:0000313" key="2">
    <source>
        <dbReference type="EMBL" id="GBP97235.1"/>
    </source>
</evidence>
<feature type="compositionally biased region" description="Low complexity" evidence="1">
    <location>
        <begin position="67"/>
        <end position="77"/>
    </location>
</feature>
<protein>
    <submittedName>
        <fullName evidence="2">Uncharacterized protein</fullName>
    </submittedName>
</protein>
<reference evidence="2 3" key="1">
    <citation type="journal article" date="2019" name="Commun. Biol.">
        <title>The bagworm genome reveals a unique fibroin gene that provides high tensile strength.</title>
        <authorList>
            <person name="Kono N."/>
            <person name="Nakamura H."/>
            <person name="Ohtoshi R."/>
            <person name="Tomita M."/>
            <person name="Numata K."/>
            <person name="Arakawa K."/>
        </authorList>
    </citation>
    <scope>NUCLEOTIDE SEQUENCE [LARGE SCALE GENOMIC DNA]</scope>
</reference>
<feature type="region of interest" description="Disordered" evidence="1">
    <location>
        <begin position="51"/>
        <end position="125"/>
    </location>
</feature>
<evidence type="ECO:0000313" key="3">
    <source>
        <dbReference type="Proteomes" id="UP000299102"/>
    </source>
</evidence>
<feature type="region of interest" description="Disordered" evidence="1">
    <location>
        <begin position="143"/>
        <end position="183"/>
    </location>
</feature>
<feature type="compositionally biased region" description="Acidic residues" evidence="1">
    <location>
        <begin position="1"/>
        <end position="10"/>
    </location>
</feature>
<gene>
    <name evidence="2" type="ORF">EVAR_70669_1</name>
</gene>
<evidence type="ECO:0000256" key="1">
    <source>
        <dbReference type="SAM" id="MobiDB-lite"/>
    </source>
</evidence>
<sequence length="183" mass="20337">MQINEIDEDSQTAATTTLSPIDLDNGQDQNNMEIFSDYIDEENDKTQIKEDENLTTVTGDLFDSSEETASTEGSGLEPDFQETPIDQGEFISEDNSTTVAPVTTEEITQPDTTTNTDIETTKLEEAPTIIENEEVLSQHLERIETTTLATETEPTEDEGVTTDSSESLEQEECIPLTKKRAYQ</sequence>
<feature type="compositionally biased region" description="Low complexity" evidence="1">
    <location>
        <begin position="103"/>
        <end position="118"/>
    </location>
</feature>
<organism evidence="2 3">
    <name type="scientific">Eumeta variegata</name>
    <name type="common">Bagworm moth</name>
    <name type="synonym">Eumeta japonica</name>
    <dbReference type="NCBI Taxonomy" id="151549"/>
    <lineage>
        <taxon>Eukaryota</taxon>
        <taxon>Metazoa</taxon>
        <taxon>Ecdysozoa</taxon>
        <taxon>Arthropoda</taxon>
        <taxon>Hexapoda</taxon>
        <taxon>Insecta</taxon>
        <taxon>Pterygota</taxon>
        <taxon>Neoptera</taxon>
        <taxon>Endopterygota</taxon>
        <taxon>Lepidoptera</taxon>
        <taxon>Glossata</taxon>
        <taxon>Ditrysia</taxon>
        <taxon>Tineoidea</taxon>
        <taxon>Psychidae</taxon>
        <taxon>Oiketicinae</taxon>
        <taxon>Eumeta</taxon>
    </lineage>
</organism>
<accession>A0A4C2AE14</accession>
<comment type="caution">
    <text evidence="2">The sequence shown here is derived from an EMBL/GenBank/DDBJ whole genome shotgun (WGS) entry which is preliminary data.</text>
</comment>
<proteinExistence type="predicted"/>
<dbReference type="Proteomes" id="UP000299102">
    <property type="component" value="Unassembled WGS sequence"/>
</dbReference>
<name>A0A4C2AE14_EUMVA</name>